<accession>A0ABP5VTB1</accession>
<evidence type="ECO:0000313" key="2">
    <source>
        <dbReference type="Proteomes" id="UP001499986"/>
    </source>
</evidence>
<dbReference type="EMBL" id="BAAASE010000006">
    <property type="protein sequence ID" value="GAA2409697.1"/>
    <property type="molecule type" value="Genomic_DNA"/>
</dbReference>
<gene>
    <name evidence="1" type="ORF">GCM10010255_52500</name>
</gene>
<protein>
    <submittedName>
        <fullName evidence="1">Uncharacterized protein</fullName>
    </submittedName>
</protein>
<reference evidence="2" key="1">
    <citation type="journal article" date="2019" name="Int. J. Syst. Evol. Microbiol.">
        <title>The Global Catalogue of Microorganisms (GCM) 10K type strain sequencing project: providing services to taxonomists for standard genome sequencing and annotation.</title>
        <authorList>
            <consortium name="The Broad Institute Genomics Platform"/>
            <consortium name="The Broad Institute Genome Sequencing Center for Infectious Disease"/>
            <person name="Wu L."/>
            <person name="Ma J."/>
        </authorList>
    </citation>
    <scope>NUCLEOTIDE SEQUENCE [LARGE SCALE GENOMIC DNA]</scope>
    <source>
        <strain evidence="2">JCM 4358</strain>
    </source>
</reference>
<name>A0ABP5VTB1_9ACTN</name>
<dbReference type="Proteomes" id="UP001499986">
    <property type="component" value="Unassembled WGS sequence"/>
</dbReference>
<proteinExistence type="predicted"/>
<sequence length="147" mass="15516">MKAPTPFGSLTFLSPTSDTVAPMKRVLSEVEDAVGGYRFATGTATGATAVTLTGYPDSRETPVSCTDKPTAWCSVRRWGGVTGRRRVTRDGTVRRVLPGVPTRAGPRRPVLLGVPLSAPTLLPVIIPANGGRLYTDHATDSWPARGG</sequence>
<comment type="caution">
    <text evidence="1">The sequence shown here is derived from an EMBL/GenBank/DDBJ whole genome shotgun (WGS) entry which is preliminary data.</text>
</comment>
<organism evidence="1 2">
    <name type="scientific">Streptomyces coeruleofuscus</name>
    <dbReference type="NCBI Taxonomy" id="66879"/>
    <lineage>
        <taxon>Bacteria</taxon>
        <taxon>Bacillati</taxon>
        <taxon>Actinomycetota</taxon>
        <taxon>Actinomycetes</taxon>
        <taxon>Kitasatosporales</taxon>
        <taxon>Streptomycetaceae</taxon>
        <taxon>Streptomyces</taxon>
    </lineage>
</organism>
<evidence type="ECO:0000313" key="1">
    <source>
        <dbReference type="EMBL" id="GAA2409697.1"/>
    </source>
</evidence>
<keyword evidence="2" id="KW-1185">Reference proteome</keyword>